<sequence>MMSLKQLMSFDTDIYAIASTFLVIPIILIASIGFIGSATAVTGIELTQTNVEIESVNENQSAQTVTAGSEFTVGGVTNRDPDNTVIIVELRRDNGEIVSVATDEQWNESGEWRVNIQIGDVEPGSYTIEASTGDNIDVRDITVIAATPTPTTTPDMTPTHTNTSINIDSNFDPNANSGGDADHHDDIVADTDGRDTWI</sequence>
<reference evidence="3 4" key="1">
    <citation type="journal article" date="2013" name="PLoS ONE">
        <title>Assembly-driven community genomics of a hypersaline microbial ecosystem.</title>
        <authorList>
            <person name="Podell S."/>
            <person name="Ugalde J.A."/>
            <person name="Narasingarao P."/>
            <person name="Banfield J.F."/>
            <person name="Heidelberg K.B."/>
            <person name="Allen E.E."/>
        </authorList>
    </citation>
    <scope>NUCLEOTIDE SEQUENCE [LARGE SCALE GENOMIC DNA]</scope>
    <source>
        <strain evidence="4">J07HQW2</strain>
    </source>
</reference>
<name>U1NHE4_9EURY</name>
<evidence type="ECO:0000313" key="3">
    <source>
        <dbReference type="EMBL" id="ERG96303.1"/>
    </source>
</evidence>
<protein>
    <submittedName>
        <fullName evidence="3">Uncharacterized protein</fullName>
    </submittedName>
</protein>
<keyword evidence="2" id="KW-1133">Transmembrane helix</keyword>
<feature type="region of interest" description="Disordered" evidence="1">
    <location>
        <begin position="147"/>
        <end position="198"/>
    </location>
</feature>
<dbReference type="eggNOG" id="arCOG03906">
    <property type="taxonomic scope" value="Archaea"/>
</dbReference>
<accession>U1NHE4</accession>
<keyword evidence="2" id="KW-0472">Membrane</keyword>
<dbReference type="HOGENOM" id="CLU_114812_0_0_2"/>
<keyword evidence="2" id="KW-0812">Transmembrane</keyword>
<dbReference type="EMBL" id="KE356561">
    <property type="protein sequence ID" value="ERG96303.1"/>
    <property type="molecule type" value="Genomic_DNA"/>
</dbReference>
<dbReference type="AlphaFoldDB" id="U1NHE4"/>
<evidence type="ECO:0000256" key="2">
    <source>
        <dbReference type="SAM" id="Phobius"/>
    </source>
</evidence>
<feature type="compositionally biased region" description="Low complexity" evidence="1">
    <location>
        <begin position="147"/>
        <end position="163"/>
    </location>
</feature>
<organism evidence="3 4">
    <name type="scientific">Haloquadratum walsbyi J07HQW2</name>
    <dbReference type="NCBI Taxonomy" id="1238425"/>
    <lineage>
        <taxon>Archaea</taxon>
        <taxon>Methanobacteriati</taxon>
        <taxon>Methanobacteriota</taxon>
        <taxon>Stenosarchaea group</taxon>
        <taxon>Halobacteria</taxon>
        <taxon>Halobacteriales</taxon>
        <taxon>Haloferacaceae</taxon>
        <taxon>Haloquadratum</taxon>
    </lineage>
</organism>
<evidence type="ECO:0000256" key="1">
    <source>
        <dbReference type="SAM" id="MobiDB-lite"/>
    </source>
</evidence>
<feature type="compositionally biased region" description="Basic and acidic residues" evidence="1">
    <location>
        <begin position="180"/>
        <end position="198"/>
    </location>
</feature>
<dbReference type="Proteomes" id="UP000030710">
    <property type="component" value="Unassembled WGS sequence"/>
</dbReference>
<dbReference type="STRING" id="1238425.J07HQW2_02779"/>
<gene>
    <name evidence="3" type="ORF">J07HQW2_02779</name>
</gene>
<evidence type="ECO:0000313" key="4">
    <source>
        <dbReference type="Proteomes" id="UP000030710"/>
    </source>
</evidence>
<feature type="transmembrane region" description="Helical" evidence="2">
    <location>
        <begin position="12"/>
        <end position="35"/>
    </location>
</feature>
<feature type="compositionally biased region" description="Polar residues" evidence="1">
    <location>
        <begin position="164"/>
        <end position="177"/>
    </location>
</feature>
<proteinExistence type="predicted"/>